<dbReference type="KEGG" id="nta:107771107"/>
<evidence type="ECO:0000259" key="2">
    <source>
        <dbReference type="Pfam" id="PF24626"/>
    </source>
</evidence>
<dbReference type="OrthoDB" id="1939135at2759"/>
<dbReference type="InterPro" id="IPR056924">
    <property type="entry name" value="SH3_Tf2-1"/>
</dbReference>
<dbReference type="Pfam" id="PF24626">
    <property type="entry name" value="SH3_Tf2-1"/>
    <property type="match status" value="1"/>
</dbReference>
<keyword evidence="1" id="KW-0175">Coiled coil</keyword>
<organism evidence="3">
    <name type="scientific">Nicotiana tabacum</name>
    <name type="common">Common tobacco</name>
    <dbReference type="NCBI Taxonomy" id="4097"/>
    <lineage>
        <taxon>Eukaryota</taxon>
        <taxon>Viridiplantae</taxon>
        <taxon>Streptophyta</taxon>
        <taxon>Embryophyta</taxon>
        <taxon>Tracheophyta</taxon>
        <taxon>Spermatophyta</taxon>
        <taxon>Magnoliopsida</taxon>
        <taxon>eudicotyledons</taxon>
        <taxon>Gunneridae</taxon>
        <taxon>Pentapetalae</taxon>
        <taxon>asterids</taxon>
        <taxon>lamiids</taxon>
        <taxon>Solanales</taxon>
        <taxon>Solanaceae</taxon>
        <taxon>Nicotianoideae</taxon>
        <taxon>Nicotianeae</taxon>
        <taxon>Nicotiana</taxon>
    </lineage>
</organism>
<feature type="domain" description="Tf2-1-like SH3-like" evidence="2">
    <location>
        <begin position="94"/>
        <end position="157"/>
    </location>
</feature>
<evidence type="ECO:0000313" key="3">
    <source>
        <dbReference type="RefSeq" id="XP_016445916.1"/>
    </source>
</evidence>
<dbReference type="PANTHER" id="PTHR46148:SF58">
    <property type="entry name" value="RETROTRANSPOSON PROTEIN"/>
    <property type="match status" value="1"/>
</dbReference>
<dbReference type="RefSeq" id="XP_016445916.1">
    <property type="nucleotide sequence ID" value="XM_016590430.1"/>
</dbReference>
<dbReference type="GO" id="GO:0003676">
    <property type="term" value="F:nucleic acid binding"/>
    <property type="evidence" value="ECO:0007669"/>
    <property type="project" value="InterPro"/>
</dbReference>
<dbReference type="Gene3D" id="3.30.420.10">
    <property type="entry name" value="Ribonuclease H-like superfamily/Ribonuclease H"/>
    <property type="match status" value="1"/>
</dbReference>
<protein>
    <recommendedName>
        <fullName evidence="2">Tf2-1-like SH3-like domain-containing protein</fullName>
    </recommendedName>
</protein>
<gene>
    <name evidence="3" type="primary">LOC107771107</name>
</gene>
<proteinExistence type="predicted"/>
<dbReference type="PANTHER" id="PTHR46148">
    <property type="entry name" value="CHROMO DOMAIN-CONTAINING PROTEIN"/>
    <property type="match status" value="1"/>
</dbReference>
<accession>A0A1S3Y1B0</accession>
<dbReference type="PaxDb" id="4097-A0A1S3Y1B0"/>
<reference evidence="3" key="1">
    <citation type="submission" date="2025-08" db="UniProtKB">
        <authorList>
            <consortium name="RefSeq"/>
        </authorList>
    </citation>
    <scope>IDENTIFICATION</scope>
</reference>
<dbReference type="InterPro" id="IPR036397">
    <property type="entry name" value="RNaseH_sf"/>
</dbReference>
<dbReference type="AlphaFoldDB" id="A0A1S3Y1B0"/>
<name>A0A1S3Y1B0_TOBAC</name>
<feature type="coiled-coil region" evidence="1">
    <location>
        <begin position="56"/>
        <end position="83"/>
    </location>
</feature>
<sequence length="247" mass="29052">MEVLEDHLPLIEFAYNNNYHASIRMTIYEALYGLKCRSPIGWFEVNETKLLCPDLVQHAIERVKTVQNQLLTAQRRKKSYSENRLRDLEFTVEDWVFIRVYLMKGIMRFGKKGKLRPWYIRPYQILQRIGQVSCKLDLPPELEAVRPVFHVSILLKCLSDPSRTTPIEDIQVTEDLSYEEILVAILDCQVRKLRTNEVASVKVFWRNNNKEEMTWEAQEDMKSKYHHLFHTTGGNNDTTMAGTTQKD</sequence>
<evidence type="ECO:0000256" key="1">
    <source>
        <dbReference type="SAM" id="Coils"/>
    </source>
</evidence>